<dbReference type="AlphaFoldDB" id="A0A2G8K5L8"/>
<feature type="compositionally biased region" description="Polar residues" evidence="1">
    <location>
        <begin position="118"/>
        <end position="128"/>
    </location>
</feature>
<organism evidence="3 4">
    <name type="scientific">Stichopus japonicus</name>
    <name type="common">Sea cucumber</name>
    <dbReference type="NCBI Taxonomy" id="307972"/>
    <lineage>
        <taxon>Eukaryota</taxon>
        <taxon>Metazoa</taxon>
        <taxon>Echinodermata</taxon>
        <taxon>Eleutherozoa</taxon>
        <taxon>Echinozoa</taxon>
        <taxon>Holothuroidea</taxon>
        <taxon>Aspidochirotacea</taxon>
        <taxon>Aspidochirotida</taxon>
        <taxon>Stichopodidae</taxon>
        <taxon>Apostichopus</taxon>
    </lineage>
</organism>
<keyword evidence="4" id="KW-1185">Reference proteome</keyword>
<feature type="region of interest" description="Disordered" evidence="1">
    <location>
        <begin position="111"/>
        <end position="141"/>
    </location>
</feature>
<keyword evidence="2" id="KW-0472">Membrane</keyword>
<proteinExistence type="predicted"/>
<evidence type="ECO:0000256" key="2">
    <source>
        <dbReference type="SAM" id="Phobius"/>
    </source>
</evidence>
<name>A0A2G8K5L8_STIJA</name>
<accession>A0A2G8K5L8</accession>
<reference evidence="3 4" key="1">
    <citation type="journal article" date="2017" name="PLoS Biol.">
        <title>The sea cucumber genome provides insights into morphological evolution and visceral regeneration.</title>
        <authorList>
            <person name="Zhang X."/>
            <person name="Sun L."/>
            <person name="Yuan J."/>
            <person name="Sun Y."/>
            <person name="Gao Y."/>
            <person name="Zhang L."/>
            <person name="Li S."/>
            <person name="Dai H."/>
            <person name="Hamel J.F."/>
            <person name="Liu C."/>
            <person name="Yu Y."/>
            <person name="Liu S."/>
            <person name="Lin W."/>
            <person name="Guo K."/>
            <person name="Jin S."/>
            <person name="Xu P."/>
            <person name="Storey K.B."/>
            <person name="Huan P."/>
            <person name="Zhang T."/>
            <person name="Zhou Y."/>
            <person name="Zhang J."/>
            <person name="Lin C."/>
            <person name="Li X."/>
            <person name="Xing L."/>
            <person name="Huo D."/>
            <person name="Sun M."/>
            <person name="Wang L."/>
            <person name="Mercier A."/>
            <person name="Li F."/>
            <person name="Yang H."/>
            <person name="Xiang J."/>
        </authorList>
    </citation>
    <scope>NUCLEOTIDE SEQUENCE [LARGE SCALE GENOMIC DNA]</scope>
    <source>
        <strain evidence="3">Shaxun</strain>
        <tissue evidence="3">Muscle</tissue>
    </source>
</reference>
<feature type="transmembrane region" description="Helical" evidence="2">
    <location>
        <begin position="152"/>
        <end position="175"/>
    </location>
</feature>
<evidence type="ECO:0000313" key="4">
    <source>
        <dbReference type="Proteomes" id="UP000230750"/>
    </source>
</evidence>
<dbReference type="EMBL" id="MRZV01000860">
    <property type="protein sequence ID" value="PIK43316.1"/>
    <property type="molecule type" value="Genomic_DNA"/>
</dbReference>
<protein>
    <submittedName>
        <fullName evidence="3">Uncharacterized protein</fullName>
    </submittedName>
</protein>
<keyword evidence="2" id="KW-1133">Transmembrane helix</keyword>
<evidence type="ECO:0000313" key="3">
    <source>
        <dbReference type="EMBL" id="PIK43316.1"/>
    </source>
</evidence>
<dbReference type="Proteomes" id="UP000230750">
    <property type="component" value="Unassembled WGS sequence"/>
</dbReference>
<sequence length="233" mass="25571">MLLRNGPSLAKCNESENSFQLVCYTFSPIGQLALQTWEIIEPGDNSQIFTEFTIQHLASISVVKVVGISHTTLTKENLTGLYKCSDSNDFSKSCFFNVYSPMMDVITSPTPLLDAGSSGPSDQQSEQVVTGPVTAPSTTKRRVPQQTSFKLVGIRLSCAVVGFILPFIALLFTCYKLKDRKNASKTAENEGKENPAAAAAYSLRVTKAVSWNTGSSTIRNCTVKYILRCKRYQ</sequence>
<keyword evidence="2" id="KW-0812">Transmembrane</keyword>
<evidence type="ECO:0000256" key="1">
    <source>
        <dbReference type="SAM" id="MobiDB-lite"/>
    </source>
</evidence>
<comment type="caution">
    <text evidence="3">The sequence shown here is derived from an EMBL/GenBank/DDBJ whole genome shotgun (WGS) entry which is preliminary data.</text>
</comment>
<gene>
    <name evidence="3" type="ORF">BSL78_19833</name>
</gene>